<evidence type="ECO:0000256" key="2">
    <source>
        <dbReference type="HAMAP-Rule" id="MF_00634"/>
    </source>
</evidence>
<evidence type="ECO:0000313" key="4">
    <source>
        <dbReference type="Proteomes" id="UP001596016"/>
    </source>
</evidence>
<dbReference type="SUPFAM" id="SSF69786">
    <property type="entry name" value="YggU-like"/>
    <property type="match status" value="1"/>
</dbReference>
<organism evidence="3 4">
    <name type="scientific">Aquamicrobium segne</name>
    <dbReference type="NCBI Taxonomy" id="469547"/>
    <lineage>
        <taxon>Bacteria</taxon>
        <taxon>Pseudomonadati</taxon>
        <taxon>Pseudomonadota</taxon>
        <taxon>Alphaproteobacteria</taxon>
        <taxon>Hyphomicrobiales</taxon>
        <taxon>Phyllobacteriaceae</taxon>
        <taxon>Aquamicrobium</taxon>
    </lineage>
</organism>
<reference evidence="4" key="1">
    <citation type="journal article" date="2019" name="Int. J. Syst. Evol. Microbiol.">
        <title>The Global Catalogue of Microorganisms (GCM) 10K type strain sequencing project: providing services to taxonomists for standard genome sequencing and annotation.</title>
        <authorList>
            <consortium name="The Broad Institute Genomics Platform"/>
            <consortium name="The Broad Institute Genome Sequencing Center for Infectious Disease"/>
            <person name="Wu L."/>
            <person name="Ma J."/>
        </authorList>
    </citation>
    <scope>NUCLEOTIDE SEQUENCE [LARGE SCALE GENOMIC DNA]</scope>
    <source>
        <strain evidence="4">CGMCC 4.1415</strain>
    </source>
</reference>
<comment type="similarity">
    <text evidence="1 2">Belongs to the UPF0235 family.</text>
</comment>
<dbReference type="Proteomes" id="UP001596016">
    <property type="component" value="Unassembled WGS sequence"/>
</dbReference>
<dbReference type="InterPro" id="IPR036591">
    <property type="entry name" value="YggU-like_sf"/>
</dbReference>
<evidence type="ECO:0000256" key="1">
    <source>
        <dbReference type="ARBA" id="ARBA00010364"/>
    </source>
</evidence>
<dbReference type="HAMAP" id="MF_00634">
    <property type="entry name" value="UPF0235"/>
    <property type="match status" value="1"/>
</dbReference>
<proteinExistence type="inferred from homology"/>
<dbReference type="InterPro" id="IPR003746">
    <property type="entry name" value="DUF167"/>
</dbReference>
<dbReference type="EMBL" id="JBHSLL010000056">
    <property type="protein sequence ID" value="MFC5387386.1"/>
    <property type="molecule type" value="Genomic_DNA"/>
</dbReference>
<sequence>MDLPCKLRDDGLDLYVRLTPKSLKDELGGVEASADGKIYARARVRAVPEKGAANVALEKLLAKTLKVPVSNVNLVAGSTARLKTVRIQGDAQDLQQKLKQALSE</sequence>
<dbReference type="RefSeq" id="WP_378231427.1">
    <property type="nucleotide sequence ID" value="NZ_JBHSLL010000056.1"/>
</dbReference>
<accession>A0ABW0H1V9</accession>
<gene>
    <name evidence="3" type="ORF">ACFPLB_15610</name>
</gene>
<name>A0ABW0H1V9_9HYPH</name>
<dbReference type="NCBIfam" id="NF002348">
    <property type="entry name" value="PRK01310.1"/>
    <property type="match status" value="1"/>
</dbReference>
<evidence type="ECO:0000313" key="3">
    <source>
        <dbReference type="EMBL" id="MFC5387386.1"/>
    </source>
</evidence>
<keyword evidence="4" id="KW-1185">Reference proteome</keyword>
<dbReference type="Pfam" id="PF02594">
    <property type="entry name" value="DUF167"/>
    <property type="match status" value="1"/>
</dbReference>
<comment type="caution">
    <text evidence="3">The sequence shown here is derived from an EMBL/GenBank/DDBJ whole genome shotgun (WGS) entry which is preliminary data.</text>
</comment>
<dbReference type="Gene3D" id="3.30.1200.10">
    <property type="entry name" value="YggU-like"/>
    <property type="match status" value="1"/>
</dbReference>
<protein>
    <recommendedName>
        <fullName evidence="2">UPF0235 protein ACFPLB_15610</fullName>
    </recommendedName>
</protein>
<dbReference type="SMART" id="SM01152">
    <property type="entry name" value="DUF167"/>
    <property type="match status" value="1"/>
</dbReference>
<dbReference type="NCBIfam" id="TIGR00251">
    <property type="entry name" value="DUF167 family protein"/>
    <property type="match status" value="1"/>
</dbReference>